<dbReference type="Pfam" id="PF00226">
    <property type="entry name" value="DnaJ"/>
    <property type="match status" value="1"/>
</dbReference>
<sequence>MVGARGSALEWALALLRAPGERHALRQKPLPLGMDRLLGVAAGAMPDALAEAARDSGETEARVQEAAQFYAREVLLHAQADAYRVLGVEADADAEQIKAHYRLLQHWLHPDRMRDEDDAIFAARVNIAWNRLRSRERRKAYDEAFRQDDAPETFDAGSALRSVPAWAPEAEIPHSRWRQRLPVLVLTVSSILLVMLILRDMDGRPDTWQDAEHEKSVGTAAGDGLGISVPRRDEGRLPESGPRKLAERVRNAIRHAIADPELHDATVATVLHAPEAVPQARLHSREMAGQAIRIIQAPVSLSANDEVQAQIAAPVIADAVAVAHRGAPASINEQAQPVPTSRPAAEAPTLPDAARVRQAWATGDQLLRYMAAVGRPPPAIWNSPVIQSSANRMRQDLHDTGRVRLSAGQWQIGNENAVLTSAYAVRGENASVGRLTADMIWREDRWLVIGLSMERTQ</sequence>
<dbReference type="CDD" id="cd06257">
    <property type="entry name" value="DnaJ"/>
    <property type="match status" value="1"/>
</dbReference>
<organism evidence="4 5">
    <name type="scientific">Thermomonas aquatica</name>
    <dbReference type="NCBI Taxonomy" id="2202149"/>
    <lineage>
        <taxon>Bacteria</taxon>
        <taxon>Pseudomonadati</taxon>
        <taxon>Pseudomonadota</taxon>
        <taxon>Gammaproteobacteria</taxon>
        <taxon>Lysobacterales</taxon>
        <taxon>Lysobacteraceae</taxon>
        <taxon>Thermomonas</taxon>
    </lineage>
</organism>
<dbReference type="AlphaFoldDB" id="A0A5B7ZL07"/>
<dbReference type="Proteomes" id="UP000308149">
    <property type="component" value="Chromosome"/>
</dbReference>
<evidence type="ECO:0000259" key="3">
    <source>
        <dbReference type="PROSITE" id="PS50076"/>
    </source>
</evidence>
<dbReference type="KEGG" id="thes:FHQ07_00205"/>
<reference evidence="4 5" key="1">
    <citation type="submission" date="2019-06" db="EMBL/GenBank/DDBJ databases">
        <title>Thermomonas aquatica sp. nov., isolated from an industrial wastewater treatment plant.</title>
        <authorList>
            <person name="Jeon J.H."/>
            <person name="Park D.-S."/>
        </authorList>
    </citation>
    <scope>NUCLEOTIDE SEQUENCE [LARGE SCALE GENOMIC DNA]</scope>
    <source>
        <strain evidence="4 5">SY21</strain>
    </source>
</reference>
<feature type="compositionally biased region" description="Basic and acidic residues" evidence="2">
    <location>
        <begin position="230"/>
        <end position="241"/>
    </location>
</feature>
<dbReference type="SUPFAM" id="SSF46565">
    <property type="entry name" value="Chaperone J-domain"/>
    <property type="match status" value="1"/>
</dbReference>
<gene>
    <name evidence="4" type="ORF">FHQ07_00205</name>
</gene>
<proteinExistence type="predicted"/>
<dbReference type="SMART" id="SM00271">
    <property type="entry name" value="DnaJ"/>
    <property type="match status" value="1"/>
</dbReference>
<feature type="region of interest" description="Disordered" evidence="2">
    <location>
        <begin position="219"/>
        <end position="241"/>
    </location>
</feature>
<dbReference type="InterPro" id="IPR001623">
    <property type="entry name" value="DnaJ_domain"/>
</dbReference>
<keyword evidence="1" id="KW-0143">Chaperone</keyword>
<feature type="domain" description="J" evidence="3">
    <location>
        <begin position="81"/>
        <end position="145"/>
    </location>
</feature>
<evidence type="ECO:0000313" key="5">
    <source>
        <dbReference type="Proteomes" id="UP000308149"/>
    </source>
</evidence>
<protein>
    <recommendedName>
        <fullName evidence="3">J domain-containing protein</fullName>
    </recommendedName>
</protein>
<keyword evidence="5" id="KW-1185">Reference proteome</keyword>
<dbReference type="EMBL" id="CP040871">
    <property type="protein sequence ID" value="QDA55850.1"/>
    <property type="molecule type" value="Genomic_DNA"/>
</dbReference>
<evidence type="ECO:0000256" key="1">
    <source>
        <dbReference type="ARBA" id="ARBA00023186"/>
    </source>
</evidence>
<name>A0A5B7ZL07_9GAMM</name>
<accession>A0A5B7ZL07</accession>
<dbReference type="PROSITE" id="PS50076">
    <property type="entry name" value="DNAJ_2"/>
    <property type="match status" value="1"/>
</dbReference>
<dbReference type="InterPro" id="IPR036869">
    <property type="entry name" value="J_dom_sf"/>
</dbReference>
<evidence type="ECO:0000313" key="4">
    <source>
        <dbReference type="EMBL" id="QDA55850.1"/>
    </source>
</evidence>
<dbReference type="OrthoDB" id="9782583at2"/>
<evidence type="ECO:0000256" key="2">
    <source>
        <dbReference type="SAM" id="MobiDB-lite"/>
    </source>
</evidence>
<dbReference type="Gene3D" id="1.10.287.110">
    <property type="entry name" value="DnaJ domain"/>
    <property type="match status" value="1"/>
</dbReference>